<proteinExistence type="predicted"/>
<dbReference type="EMBL" id="WTPX01000057">
    <property type="protein sequence ID" value="NNJ25989.1"/>
    <property type="molecule type" value="Genomic_DNA"/>
</dbReference>
<organism evidence="1 2">
    <name type="scientific">Alienimonas chondri</name>
    <dbReference type="NCBI Taxonomy" id="2681879"/>
    <lineage>
        <taxon>Bacteria</taxon>
        <taxon>Pseudomonadati</taxon>
        <taxon>Planctomycetota</taxon>
        <taxon>Planctomycetia</taxon>
        <taxon>Planctomycetales</taxon>
        <taxon>Planctomycetaceae</taxon>
        <taxon>Alienimonas</taxon>
    </lineage>
</organism>
<accession>A0ABX1VCZ0</accession>
<keyword evidence="2" id="KW-1185">Reference proteome</keyword>
<evidence type="ECO:0000313" key="2">
    <source>
        <dbReference type="Proteomes" id="UP000609651"/>
    </source>
</evidence>
<dbReference type="InterPro" id="IPR021866">
    <property type="entry name" value="SpoIIAA-like"/>
</dbReference>
<evidence type="ECO:0008006" key="3">
    <source>
        <dbReference type="Google" id="ProtNLM"/>
    </source>
</evidence>
<protein>
    <recommendedName>
        <fullName evidence="3">STAS/SEC14 domain-containing protein</fullName>
    </recommendedName>
</protein>
<dbReference type="InterPro" id="IPR038396">
    <property type="entry name" value="SpoIIAA-like_sf"/>
</dbReference>
<dbReference type="RefSeq" id="WP_171186562.1">
    <property type="nucleotide sequence ID" value="NZ_WTPX01000057.1"/>
</dbReference>
<dbReference type="SUPFAM" id="SSF52091">
    <property type="entry name" value="SpoIIaa-like"/>
    <property type="match status" value="1"/>
</dbReference>
<dbReference type="InterPro" id="IPR036513">
    <property type="entry name" value="STAS_dom_sf"/>
</dbReference>
<name>A0ABX1VCZ0_9PLAN</name>
<reference evidence="1 2" key="1">
    <citation type="journal article" date="2020" name="Syst. Appl. Microbiol.">
        <title>Alienimonas chondri sp. nov., a novel planctomycete isolated from the biofilm of the red alga Chondrus crispus.</title>
        <authorList>
            <person name="Vitorino I."/>
            <person name="Albuquerque L."/>
            <person name="Wiegand S."/>
            <person name="Kallscheuer N."/>
            <person name="da Costa M.S."/>
            <person name="Lobo-da-Cunha A."/>
            <person name="Jogler C."/>
            <person name="Lage O.M."/>
        </authorList>
    </citation>
    <scope>NUCLEOTIDE SEQUENCE [LARGE SCALE GENOMIC DNA]</scope>
    <source>
        <strain evidence="1 2">LzC2</strain>
    </source>
</reference>
<sequence>MIALLEGCSLPTGPALLEMLVDDRPAGHTPQEARDHADWTAGRLRDALARRGSAHVLQEVRGAAVFDAAAKERTAKFASRFGQQIQRLALVGEPSVLRRRIEILEPLIGGEIRCFDAAQRCSARRWLTAG</sequence>
<dbReference type="Gene3D" id="3.40.50.10600">
    <property type="entry name" value="SpoIIaa-like domains"/>
    <property type="match status" value="1"/>
</dbReference>
<comment type="caution">
    <text evidence="1">The sequence shown here is derived from an EMBL/GenBank/DDBJ whole genome shotgun (WGS) entry which is preliminary data.</text>
</comment>
<evidence type="ECO:0000313" key="1">
    <source>
        <dbReference type="EMBL" id="NNJ25989.1"/>
    </source>
</evidence>
<dbReference type="Proteomes" id="UP000609651">
    <property type="component" value="Unassembled WGS sequence"/>
</dbReference>
<gene>
    <name evidence="1" type="ORF">LzC2_20680</name>
</gene>
<dbReference type="Pfam" id="PF11964">
    <property type="entry name" value="SpoIIAA-like"/>
    <property type="match status" value="1"/>
</dbReference>